<accession>A0ABW2JA37</accession>
<protein>
    <submittedName>
        <fullName evidence="6">Poly-beta-1,6 N-acetyl-D-glucosamine export porin PgaA</fullName>
    </submittedName>
</protein>
<sequence length="826" mass="91907">MHKKYQHLKIAKSGLLCFLLGLSATGIAHAAIPQAEYDSVIRSARDGQAASAVEKLTVWHNTYRDDQKILYDLVVVLGWAGDYNAALAYYEQLLKPDTPVYVLKSLGNSANKMTRWDDAEKAYRLVLRTTPDDHEAHAGLVDAMFGQKRPDDALAYVQGFLPKFTSAYTTKNVQMIALLGSVHTRRSEHLLAANTYQNAVRLDPQSRAAFRNYVFALDAAGMHYLAARTADRKLEWFNAEEQRQIAHAVAGQTVNFGQSQLNVDYRQPRFATTDASLSENQQVTDQFGEKPVTQFDRMIALRDRQQMSEVVELYQSLKASGVAIPPYAKAAAADAYLYLEQPEAARDLYLSAIEEARVGDVATLDAWQSGLTYAYSESEQHNLAQATADRLHQTTPAFSNAGIPGVEAQNDDYPSGAVLPVLVRMYADRLKEAERRLAVLRQDAPFNQQIRGAYADLRMSRGHPRAALGEYQLIQVDYPKAVEPQTGRGNALLALNQFTEAKQVLPALQRDYPENKDVQNFARQIDIYDRPYLEVTSTFGKGGGIAGAESVVEARLYSAPLTNSLGDPYRVFSHISHSDGDINQGSSNGSKVGRSRIGVGLDYRVRDLTLAAEVNRAIESANRTGAAFEITKDFSDTWQMQFAADSNVNDLAAAAYNNDVTAQRLTAGLTWRQNESRRIDGELSNTRFSDDNRRDAATLAWTERWWSGPVFKLDSILGLATSRNSASNAVYFNPSSDKEATATLVAEWTTWRRYRRSMIQQVQVFGGRYWQEGFASGATSGAQYGHAWAIDDVFTVSYGIGTGKHPYDGVQERRDYGYLNLNWAIK</sequence>
<gene>
    <name evidence="6" type="primary">pgaA</name>
    <name evidence="6" type="ORF">ACFQO0_15555</name>
</gene>
<comment type="caution">
    <text evidence="6">The sequence shown here is derived from an EMBL/GenBank/DDBJ whole genome shotgun (WGS) entry which is preliminary data.</text>
</comment>
<organism evidence="6 7">
    <name type="scientific">Herminiimonas aquatilis</name>
    <dbReference type="NCBI Taxonomy" id="345342"/>
    <lineage>
        <taxon>Bacteria</taxon>
        <taxon>Pseudomonadati</taxon>
        <taxon>Pseudomonadota</taxon>
        <taxon>Betaproteobacteria</taxon>
        <taxon>Burkholderiales</taxon>
        <taxon>Oxalobacteraceae</taxon>
        <taxon>Herminiimonas</taxon>
    </lineage>
</organism>
<dbReference type="Pfam" id="PF13432">
    <property type="entry name" value="TPR_16"/>
    <property type="match status" value="1"/>
</dbReference>
<evidence type="ECO:0000256" key="1">
    <source>
        <dbReference type="ARBA" id="ARBA00022737"/>
    </source>
</evidence>
<dbReference type="InterPro" id="IPR019734">
    <property type="entry name" value="TPR_rpt"/>
</dbReference>
<dbReference type="InterPro" id="IPR011990">
    <property type="entry name" value="TPR-like_helical_dom_sf"/>
</dbReference>
<evidence type="ECO:0000259" key="5">
    <source>
        <dbReference type="Pfam" id="PF21197"/>
    </source>
</evidence>
<dbReference type="EMBL" id="JBHTCC010000004">
    <property type="protein sequence ID" value="MFC7299855.1"/>
    <property type="molecule type" value="Genomic_DNA"/>
</dbReference>
<dbReference type="InterPro" id="IPR023870">
    <property type="entry name" value="PGA_export_porin_PgaA"/>
</dbReference>
<dbReference type="InterPro" id="IPR049003">
    <property type="entry name" value="PgaA_barrel"/>
</dbReference>
<dbReference type="RefSeq" id="WP_382236432.1">
    <property type="nucleotide sequence ID" value="NZ_JBHTCC010000004.1"/>
</dbReference>
<dbReference type="SUPFAM" id="SSF48452">
    <property type="entry name" value="TPR-like"/>
    <property type="match status" value="2"/>
</dbReference>
<proteinExistence type="predicted"/>
<feature type="signal peptide" evidence="4">
    <location>
        <begin position="1"/>
        <end position="30"/>
    </location>
</feature>
<dbReference type="Proteomes" id="UP001596379">
    <property type="component" value="Unassembled WGS sequence"/>
</dbReference>
<dbReference type="PANTHER" id="PTHR44943:SF8">
    <property type="entry name" value="TPR REPEAT-CONTAINING PROTEIN MJ0263"/>
    <property type="match status" value="1"/>
</dbReference>
<evidence type="ECO:0000256" key="2">
    <source>
        <dbReference type="ARBA" id="ARBA00022803"/>
    </source>
</evidence>
<feature type="chain" id="PRO_5045889670" evidence="4">
    <location>
        <begin position="31"/>
        <end position="826"/>
    </location>
</feature>
<dbReference type="SMART" id="SM00028">
    <property type="entry name" value="TPR"/>
    <property type="match status" value="3"/>
</dbReference>
<keyword evidence="4" id="KW-0732">Signal</keyword>
<keyword evidence="2 3" id="KW-0802">TPR repeat</keyword>
<dbReference type="Gene3D" id="1.25.40.10">
    <property type="entry name" value="Tetratricopeptide repeat domain"/>
    <property type="match status" value="2"/>
</dbReference>
<keyword evidence="7" id="KW-1185">Reference proteome</keyword>
<dbReference type="PROSITE" id="PS50005">
    <property type="entry name" value="TPR"/>
    <property type="match status" value="1"/>
</dbReference>
<feature type="repeat" description="TPR" evidence="3">
    <location>
        <begin position="173"/>
        <end position="206"/>
    </location>
</feature>
<dbReference type="PANTHER" id="PTHR44943">
    <property type="entry name" value="CELLULOSE SYNTHASE OPERON PROTEIN C"/>
    <property type="match status" value="1"/>
</dbReference>
<evidence type="ECO:0000256" key="3">
    <source>
        <dbReference type="PROSITE-ProRule" id="PRU00339"/>
    </source>
</evidence>
<evidence type="ECO:0000313" key="6">
    <source>
        <dbReference type="EMBL" id="MFC7299855.1"/>
    </source>
</evidence>
<reference evidence="7" key="1">
    <citation type="journal article" date="2019" name="Int. J. Syst. Evol. Microbiol.">
        <title>The Global Catalogue of Microorganisms (GCM) 10K type strain sequencing project: providing services to taxonomists for standard genome sequencing and annotation.</title>
        <authorList>
            <consortium name="The Broad Institute Genomics Platform"/>
            <consortium name="The Broad Institute Genome Sequencing Center for Infectious Disease"/>
            <person name="Wu L."/>
            <person name="Ma J."/>
        </authorList>
    </citation>
    <scope>NUCLEOTIDE SEQUENCE [LARGE SCALE GENOMIC DNA]</scope>
    <source>
        <strain evidence="7">CCUG 36956</strain>
    </source>
</reference>
<dbReference type="NCBIfam" id="TIGR03939">
    <property type="entry name" value="PGA_TPR_OMP"/>
    <property type="match status" value="1"/>
</dbReference>
<evidence type="ECO:0000313" key="7">
    <source>
        <dbReference type="Proteomes" id="UP001596379"/>
    </source>
</evidence>
<feature type="domain" description="PgaA membrane beta barrel" evidence="5">
    <location>
        <begin position="549"/>
        <end position="823"/>
    </location>
</feature>
<name>A0ABW2JA37_9BURK</name>
<evidence type="ECO:0000256" key="4">
    <source>
        <dbReference type="SAM" id="SignalP"/>
    </source>
</evidence>
<dbReference type="InterPro" id="IPR051685">
    <property type="entry name" value="Ycf3/AcsC/BcsC/TPR_MFPF"/>
</dbReference>
<dbReference type="Pfam" id="PF21197">
    <property type="entry name" value="PgaA_barrel"/>
    <property type="match status" value="1"/>
</dbReference>
<keyword evidence="1" id="KW-0677">Repeat</keyword>